<feature type="region of interest" description="Disordered" evidence="5">
    <location>
        <begin position="160"/>
        <end position="216"/>
    </location>
</feature>
<name>A0A2T5GAX8_9BACL</name>
<proteinExistence type="inferred from homology"/>
<feature type="active site" description="Nucleophile" evidence="4">
    <location>
        <position position="13"/>
    </location>
</feature>
<dbReference type="EMBL" id="PEBW01000001">
    <property type="protein sequence ID" value="PTQ53346.1"/>
    <property type="molecule type" value="Genomic_DNA"/>
</dbReference>
<keyword evidence="3" id="KW-0904">Protein phosphatase</keyword>
<dbReference type="GO" id="GO:0004725">
    <property type="term" value="F:protein tyrosine phosphatase activity"/>
    <property type="evidence" value="ECO:0007669"/>
    <property type="project" value="InterPro"/>
</dbReference>
<feature type="active site" description="Proton donor" evidence="4">
    <location>
        <position position="122"/>
    </location>
</feature>
<evidence type="ECO:0000259" key="6">
    <source>
        <dbReference type="SMART" id="SM00226"/>
    </source>
</evidence>
<protein>
    <submittedName>
        <fullName evidence="7">Arsenate reductase</fullName>
    </submittedName>
</protein>
<reference evidence="7 8" key="1">
    <citation type="submission" date="2017-08" db="EMBL/GenBank/DDBJ databases">
        <title>Burning lignite coal seam in the remote Altai Mountains harbors a hydrogen-driven thermophilic microbial community.</title>
        <authorList>
            <person name="Kadnikov V.V."/>
            <person name="Mardanov A.V."/>
            <person name="Ivasenko D."/>
            <person name="Beletsky A.V."/>
            <person name="Karnachuk O.V."/>
            <person name="Ravin N.V."/>
        </authorList>
    </citation>
    <scope>NUCLEOTIDE SEQUENCE [LARGE SCALE GENOMIC DNA]</scope>
    <source>
        <strain evidence="7">AL31</strain>
    </source>
</reference>
<comment type="caution">
    <text evidence="7">The sequence shown here is derived from an EMBL/GenBank/DDBJ whole genome shotgun (WGS) entry which is preliminary data.</text>
</comment>
<evidence type="ECO:0000256" key="1">
    <source>
        <dbReference type="ARBA" id="ARBA00011063"/>
    </source>
</evidence>
<evidence type="ECO:0000313" key="8">
    <source>
        <dbReference type="Proteomes" id="UP000244016"/>
    </source>
</evidence>
<dbReference type="InterPro" id="IPR050438">
    <property type="entry name" value="LMW_PTPase"/>
</dbReference>
<dbReference type="Pfam" id="PF01451">
    <property type="entry name" value="LMWPc"/>
    <property type="match status" value="1"/>
</dbReference>
<evidence type="ECO:0000256" key="2">
    <source>
        <dbReference type="ARBA" id="ARBA00022801"/>
    </source>
</evidence>
<comment type="similarity">
    <text evidence="1">Belongs to the low molecular weight phosphotyrosine protein phosphatase family.</text>
</comment>
<dbReference type="CDD" id="cd16344">
    <property type="entry name" value="LMWPAP"/>
    <property type="match status" value="1"/>
</dbReference>
<dbReference type="InterPro" id="IPR017867">
    <property type="entry name" value="Tyr_phospatase_low_mol_wt"/>
</dbReference>
<feature type="domain" description="Phosphotyrosine protein phosphatase I" evidence="6">
    <location>
        <begin position="1"/>
        <end position="148"/>
    </location>
</feature>
<dbReference type="AlphaFoldDB" id="A0A2T5GAX8"/>
<organism evidence="7 8">
    <name type="scientific">Brockia lithotrophica</name>
    <dbReference type="NCBI Taxonomy" id="933949"/>
    <lineage>
        <taxon>Bacteria</taxon>
        <taxon>Bacillati</taxon>
        <taxon>Bacillota</taxon>
        <taxon>Bacilli</taxon>
        <taxon>Bacillales</taxon>
        <taxon>Bacillales Family X. Incertae Sedis</taxon>
        <taxon>Brockia</taxon>
    </lineage>
</organism>
<dbReference type="PANTHER" id="PTHR11717">
    <property type="entry name" value="LOW MOLECULAR WEIGHT PROTEIN TYROSINE PHOSPHATASE"/>
    <property type="match status" value="1"/>
</dbReference>
<evidence type="ECO:0000256" key="4">
    <source>
        <dbReference type="PIRSR" id="PIRSR617867-1"/>
    </source>
</evidence>
<evidence type="ECO:0000256" key="5">
    <source>
        <dbReference type="SAM" id="MobiDB-lite"/>
    </source>
</evidence>
<dbReference type="PANTHER" id="PTHR11717:SF31">
    <property type="entry name" value="LOW MOLECULAR WEIGHT PROTEIN-TYROSINE-PHOSPHATASE ETP-RELATED"/>
    <property type="match status" value="1"/>
</dbReference>
<dbReference type="PRINTS" id="PR00719">
    <property type="entry name" value="LMWPTPASE"/>
</dbReference>
<evidence type="ECO:0000256" key="3">
    <source>
        <dbReference type="ARBA" id="ARBA00022912"/>
    </source>
</evidence>
<dbReference type="InterPro" id="IPR036196">
    <property type="entry name" value="Ptyr_pPase_sf"/>
</dbReference>
<dbReference type="Gene3D" id="3.40.50.2300">
    <property type="match status" value="1"/>
</dbReference>
<dbReference type="Proteomes" id="UP000244016">
    <property type="component" value="Unassembled WGS sequence"/>
</dbReference>
<dbReference type="SUPFAM" id="SSF52788">
    <property type="entry name" value="Phosphotyrosine protein phosphatases I"/>
    <property type="match status" value="1"/>
</dbReference>
<sequence>MKILFVCTGNTCRSPMAEALARHLLAEYGVEPRSRGIFAWEGIPASPEAVEVLRRRGIDLSAHRAARLRPEDVAWADVVLAMTAAHREALLAAFPEAREKIWTFAEWVSEVSDRDVGGDVEDPAGKGIEAYEATAARLEELFLTLADAWKAAGAIPPGKVGAAAVSGEGPAGDAGNGPDSNARKPEADLRGSGSEADGVPPRASAEEGPPDGGARA</sequence>
<accession>A0A2T5GAX8</accession>
<gene>
    <name evidence="7" type="ORF">BLITH_0426</name>
</gene>
<feature type="active site" description="Nucleophile" evidence="4">
    <location>
        <position position="7"/>
    </location>
</feature>
<dbReference type="SMART" id="SM00226">
    <property type="entry name" value="LMWPc"/>
    <property type="match status" value="1"/>
</dbReference>
<evidence type="ECO:0000313" key="7">
    <source>
        <dbReference type="EMBL" id="PTQ53346.1"/>
    </source>
</evidence>
<keyword evidence="2" id="KW-0378">Hydrolase</keyword>
<dbReference type="InterPro" id="IPR023485">
    <property type="entry name" value="Ptyr_pPase"/>
</dbReference>